<gene>
    <name evidence="2" type="ORF">H8S11_09660</name>
</gene>
<name>A0A8J6J2J4_9FIRM</name>
<dbReference type="EMBL" id="JACOPO010000006">
    <property type="protein sequence ID" value="MBC5723079.1"/>
    <property type="molecule type" value="Genomic_DNA"/>
</dbReference>
<dbReference type="AlphaFoldDB" id="A0A8J6J2J4"/>
<protein>
    <submittedName>
        <fullName evidence="2">Uncharacterized protein</fullName>
    </submittedName>
</protein>
<evidence type="ECO:0000313" key="2">
    <source>
        <dbReference type="EMBL" id="MBC5723079.1"/>
    </source>
</evidence>
<feature type="compositionally biased region" description="Polar residues" evidence="1">
    <location>
        <begin position="171"/>
        <end position="181"/>
    </location>
</feature>
<dbReference type="Proteomes" id="UP000628736">
    <property type="component" value="Unassembled WGS sequence"/>
</dbReference>
<dbReference type="RefSeq" id="WP_186852972.1">
    <property type="nucleotide sequence ID" value="NZ_JACOPO010000006.1"/>
</dbReference>
<evidence type="ECO:0000256" key="1">
    <source>
        <dbReference type="SAM" id="MobiDB-lite"/>
    </source>
</evidence>
<keyword evidence="3" id="KW-1185">Reference proteome</keyword>
<evidence type="ECO:0000313" key="3">
    <source>
        <dbReference type="Proteomes" id="UP000628736"/>
    </source>
</evidence>
<reference evidence="2" key="1">
    <citation type="submission" date="2020-08" db="EMBL/GenBank/DDBJ databases">
        <title>Genome public.</title>
        <authorList>
            <person name="Liu C."/>
            <person name="Sun Q."/>
        </authorList>
    </citation>
    <scope>NUCLEOTIDE SEQUENCE</scope>
    <source>
        <strain evidence="2">NSJ-23</strain>
    </source>
</reference>
<feature type="region of interest" description="Disordered" evidence="1">
    <location>
        <begin position="161"/>
        <end position="188"/>
    </location>
</feature>
<organism evidence="2 3">
    <name type="scientific">Flintibacter hominis</name>
    <dbReference type="NCBI Taxonomy" id="2763048"/>
    <lineage>
        <taxon>Bacteria</taxon>
        <taxon>Bacillati</taxon>
        <taxon>Bacillota</taxon>
        <taxon>Clostridia</taxon>
        <taxon>Eubacteriales</taxon>
        <taxon>Flintibacter</taxon>
    </lineage>
</organism>
<comment type="caution">
    <text evidence="2">The sequence shown here is derived from an EMBL/GenBank/DDBJ whole genome shotgun (WGS) entry which is preliminary data.</text>
</comment>
<sequence>MKQFSGFEAKKSAGARELLPAGGYVAKILNAEEVSYDWGNVLLISFDILEGQYKDFFAKDYKEQDREDKKWRGTYRLSEPKDDGSEKDGWTKRAFGNAVWSIEASNPGYHWDWDETKLKGKLVGVLFRNREWEMNGNTGWTTECCALTDVDDIRQGKYRQPKDKPLKVTSAAENSFAQINEDSGELPF</sequence>
<accession>A0A8J6J2J4</accession>
<proteinExistence type="predicted"/>